<protein>
    <submittedName>
        <fullName evidence="2">Uncharacterized protein</fullName>
    </submittedName>
</protein>
<proteinExistence type="predicted"/>
<feature type="transmembrane region" description="Helical" evidence="1">
    <location>
        <begin position="38"/>
        <end position="60"/>
    </location>
</feature>
<evidence type="ECO:0000256" key="1">
    <source>
        <dbReference type="SAM" id="Phobius"/>
    </source>
</evidence>
<reference evidence="3" key="1">
    <citation type="submission" date="2021-03" db="EMBL/GenBank/DDBJ databases">
        <title>Assistant Professor.</title>
        <authorList>
            <person name="Huq M.A."/>
        </authorList>
    </citation>
    <scope>NUCLEOTIDE SEQUENCE [LARGE SCALE GENOMIC DNA]</scope>
    <source>
        <strain evidence="3">MAH-28</strain>
    </source>
</reference>
<dbReference type="EMBL" id="JAGHKP010000001">
    <property type="protein sequence ID" value="MBO9151826.1"/>
    <property type="molecule type" value="Genomic_DNA"/>
</dbReference>
<sequence>MLTEPVHENIFPENEFVETRFRAKLLTGWVKAGTGMSVFLSGLIVIAYLWSLFNSLFLFCKTYTYF</sequence>
<keyword evidence="3" id="KW-1185">Reference proteome</keyword>
<evidence type="ECO:0000313" key="2">
    <source>
        <dbReference type="EMBL" id="MBO9151826.1"/>
    </source>
</evidence>
<evidence type="ECO:0000313" key="3">
    <source>
        <dbReference type="Proteomes" id="UP000679126"/>
    </source>
</evidence>
<dbReference type="RefSeq" id="WP_209144397.1">
    <property type="nucleotide sequence ID" value="NZ_JAGHKP010000001.1"/>
</dbReference>
<accession>A0ABS3YAZ3</accession>
<keyword evidence="1" id="KW-1133">Transmembrane helix</keyword>
<gene>
    <name evidence="2" type="ORF">J7I43_06375</name>
</gene>
<dbReference type="Proteomes" id="UP000679126">
    <property type="component" value="Unassembled WGS sequence"/>
</dbReference>
<keyword evidence="1" id="KW-0472">Membrane</keyword>
<keyword evidence="1" id="KW-0812">Transmembrane</keyword>
<name>A0ABS3YAZ3_9BACT</name>
<comment type="caution">
    <text evidence="2">The sequence shown here is derived from an EMBL/GenBank/DDBJ whole genome shotgun (WGS) entry which is preliminary data.</text>
</comment>
<organism evidence="2 3">
    <name type="scientific">Chitinophaga chungangae</name>
    <dbReference type="NCBI Taxonomy" id="2821488"/>
    <lineage>
        <taxon>Bacteria</taxon>
        <taxon>Pseudomonadati</taxon>
        <taxon>Bacteroidota</taxon>
        <taxon>Chitinophagia</taxon>
        <taxon>Chitinophagales</taxon>
        <taxon>Chitinophagaceae</taxon>
        <taxon>Chitinophaga</taxon>
    </lineage>
</organism>